<comment type="caution">
    <text evidence="2">The sequence shown here is derived from an EMBL/GenBank/DDBJ whole genome shotgun (WGS) entry which is preliminary data.</text>
</comment>
<keyword evidence="1" id="KW-1133">Transmembrane helix</keyword>
<dbReference type="STRING" id="1798401.A2363_01885"/>
<accession>A0A1F6BDW8</accession>
<proteinExistence type="predicted"/>
<name>A0A1F6BDW8_9BACT</name>
<reference evidence="2 3" key="1">
    <citation type="journal article" date="2016" name="Nat. Commun.">
        <title>Thousands of microbial genomes shed light on interconnected biogeochemical processes in an aquifer system.</title>
        <authorList>
            <person name="Anantharaman K."/>
            <person name="Brown C.T."/>
            <person name="Hug L.A."/>
            <person name="Sharon I."/>
            <person name="Castelle C.J."/>
            <person name="Probst A.J."/>
            <person name="Thomas B.C."/>
            <person name="Singh A."/>
            <person name="Wilkins M.J."/>
            <person name="Karaoz U."/>
            <person name="Brodie E.L."/>
            <person name="Williams K.H."/>
            <person name="Hubbard S.S."/>
            <person name="Banfield J.F."/>
        </authorList>
    </citation>
    <scope>NUCLEOTIDE SEQUENCE [LARGE SCALE GENOMIC DNA]</scope>
</reference>
<feature type="transmembrane region" description="Helical" evidence="1">
    <location>
        <begin position="202"/>
        <end position="222"/>
    </location>
</feature>
<organism evidence="2 3">
    <name type="scientific">Candidatus Gottesmanbacteria bacterium RIFOXYB1_FULL_47_11</name>
    <dbReference type="NCBI Taxonomy" id="1798401"/>
    <lineage>
        <taxon>Bacteria</taxon>
        <taxon>Candidatus Gottesmaniibacteriota</taxon>
    </lineage>
</organism>
<evidence type="ECO:0000256" key="1">
    <source>
        <dbReference type="SAM" id="Phobius"/>
    </source>
</evidence>
<sequence>MFGQKSSIVIVFVDRNRLQFYGNGLASILTLDIPPIVCKDLEIINRDALYTLVNQWLKQNNLGGARLLFVLSPMTYFDKVMTTSGESEQETEILMFYDSVPFEDLATKVLTIANKKIAFAVNRDYMDAIRHAFTLQGFQIIAVIPAVVLGSLATKRWLDAEMGLYILKHIDTLRTQTLIDREDEISQGSPPITPTAQNNPRIMMLVGVFGLLLLVLIAMVFIRR</sequence>
<evidence type="ECO:0000313" key="2">
    <source>
        <dbReference type="EMBL" id="OGG34952.1"/>
    </source>
</evidence>
<gene>
    <name evidence="2" type="ORF">A2363_01885</name>
</gene>
<keyword evidence="1" id="KW-0472">Membrane</keyword>
<protein>
    <submittedName>
        <fullName evidence="2">Uncharacterized protein</fullName>
    </submittedName>
</protein>
<dbReference type="Proteomes" id="UP000176186">
    <property type="component" value="Unassembled WGS sequence"/>
</dbReference>
<keyword evidence="1" id="KW-0812">Transmembrane</keyword>
<dbReference type="AlphaFoldDB" id="A0A1F6BDW8"/>
<dbReference type="EMBL" id="MFKE01000019">
    <property type="protein sequence ID" value="OGG34952.1"/>
    <property type="molecule type" value="Genomic_DNA"/>
</dbReference>
<evidence type="ECO:0000313" key="3">
    <source>
        <dbReference type="Proteomes" id="UP000176186"/>
    </source>
</evidence>
<feature type="transmembrane region" description="Helical" evidence="1">
    <location>
        <begin position="133"/>
        <end position="153"/>
    </location>
</feature>